<comment type="similarity">
    <text evidence="1">Belongs to the TRAFAC class OBG-HflX-like GTPase superfamily. OBG GTPase family.</text>
</comment>
<reference evidence="6 7" key="1">
    <citation type="journal article" date="2018" name="Biotechnol. Adv.">
        <title>Improved genomic resources and new bioinformatic workflow for the carcinogenic parasite Clonorchis sinensis: Biotechnological implications.</title>
        <authorList>
            <person name="Wang D."/>
            <person name="Korhonen P.K."/>
            <person name="Gasser R.B."/>
            <person name="Young N.D."/>
        </authorList>
    </citation>
    <scope>NUCLEOTIDE SEQUENCE [LARGE SCALE GENOMIC DNA]</scope>
    <source>
        <strain evidence="6">Cs-k2</strain>
    </source>
</reference>
<protein>
    <submittedName>
        <fullName evidence="6">GTPase Obg</fullName>
    </submittedName>
</protein>
<dbReference type="InterPro" id="IPR006073">
    <property type="entry name" value="GTP-bd"/>
</dbReference>
<keyword evidence="3" id="KW-0342">GTP-binding</keyword>
<dbReference type="Gene3D" id="3.40.50.300">
    <property type="entry name" value="P-loop containing nucleotide triphosphate hydrolases"/>
    <property type="match status" value="1"/>
</dbReference>
<dbReference type="PROSITE" id="PS51710">
    <property type="entry name" value="G_OBG"/>
    <property type="match status" value="1"/>
</dbReference>
<dbReference type="GO" id="GO:0042254">
    <property type="term" value="P:ribosome biogenesis"/>
    <property type="evidence" value="ECO:0007669"/>
    <property type="project" value="UniProtKB-UniRule"/>
</dbReference>
<accession>A0A8T1M384</accession>
<comment type="caution">
    <text evidence="6">The sequence shown here is derived from an EMBL/GenBank/DDBJ whole genome shotgun (WGS) entry which is preliminary data.</text>
</comment>
<dbReference type="InterPro" id="IPR045086">
    <property type="entry name" value="OBG_GTPase"/>
</dbReference>
<proteinExistence type="inferred from homology"/>
<dbReference type="InterPro" id="IPR006169">
    <property type="entry name" value="GTP1_OBG_dom"/>
</dbReference>
<dbReference type="SUPFAM" id="SSF82051">
    <property type="entry name" value="Obg GTP-binding protein N-terminal domain"/>
    <property type="match status" value="1"/>
</dbReference>
<dbReference type="InterPro" id="IPR027417">
    <property type="entry name" value="P-loop_NTPase"/>
</dbReference>
<dbReference type="Proteomes" id="UP000286415">
    <property type="component" value="Unassembled WGS sequence"/>
</dbReference>
<dbReference type="OrthoDB" id="347018at2759"/>
<feature type="domain" description="OBG-type G" evidence="4">
    <location>
        <begin position="314"/>
        <end position="534"/>
    </location>
</feature>
<keyword evidence="2" id="KW-0547">Nucleotide-binding</keyword>
<dbReference type="InterPro" id="IPR031167">
    <property type="entry name" value="G_OBG"/>
</dbReference>
<dbReference type="PRINTS" id="PR00326">
    <property type="entry name" value="GTP1OBG"/>
</dbReference>
<gene>
    <name evidence="6" type="ORF">CSKR_100073</name>
</gene>
<evidence type="ECO:0000256" key="2">
    <source>
        <dbReference type="ARBA" id="ARBA00022741"/>
    </source>
</evidence>
<dbReference type="Gene3D" id="2.70.210.12">
    <property type="entry name" value="GTP1/OBG domain"/>
    <property type="match status" value="1"/>
</dbReference>
<dbReference type="GO" id="GO:0005525">
    <property type="term" value="F:GTP binding"/>
    <property type="evidence" value="ECO:0007669"/>
    <property type="project" value="UniProtKB-KW"/>
</dbReference>
<feature type="domain" description="Obg" evidence="5">
    <location>
        <begin position="134"/>
        <end position="313"/>
    </location>
</feature>
<reference evidence="6 7" key="2">
    <citation type="journal article" date="2021" name="Genomics">
        <title>High-quality reference genome for Clonorchis sinensis.</title>
        <authorList>
            <person name="Young N.D."/>
            <person name="Stroehlein A.J."/>
            <person name="Kinkar L."/>
            <person name="Wang T."/>
            <person name="Sohn W.M."/>
            <person name="Chang B.C.H."/>
            <person name="Kaur P."/>
            <person name="Weisz D."/>
            <person name="Dudchenko O."/>
            <person name="Aiden E.L."/>
            <person name="Korhonen P.K."/>
            <person name="Gasser R.B."/>
        </authorList>
    </citation>
    <scope>NUCLEOTIDE SEQUENCE [LARGE SCALE GENOMIC DNA]</scope>
    <source>
        <strain evidence="6">Cs-k2</strain>
    </source>
</reference>
<sequence>MKASLSLSQCASKLKYEVYSKGLCTVHGCKKYLAPLSQFWVGIPGTIRLLRKSARLYADSSFVVRHELKKRAPGHTRDRLNKVTTCSAGKSAHSLSNPDYILAENLDAIAKGTELDKLACGKHVLLLTNIFEPRAFVNLRRIVVEAGNGGDGCIAFERLFCNPNGGPSGGDGGNGGHIILQASQHITDLSHIPSIIRGENGANGYPSNCNGANGAHTYIQVPVGTQVYQFSGSKNDTEDDLDRQLTLINFLNTDTAVCIVARGGAGGKGNAFLTSSATATDTRLSSNRNPPLRVAERGARGDHRRLLLRMSELAHLGLVGAPNAGKSSLLRRLTRARPKVAPYPFTTLEPQMGVLANHTVQDTQPHLTIADLPGLIRGAAEYDAGLGARFLSLVADCRLLMLVVDIGTIWKENGLESRDDWRHELHTEVLNQLLMLRHELVTFDRNLGDTERCMVVGTKLDLILPHPLNTKPDNDCLGRDLIQQLNKVVGEAATDSEVLTNANEGNVVIVSARRGDNIDILMHRLSLLAEPRED</sequence>
<evidence type="ECO:0000259" key="5">
    <source>
        <dbReference type="PROSITE" id="PS51883"/>
    </source>
</evidence>
<dbReference type="FunFam" id="2.70.210.12:FF:000001">
    <property type="entry name" value="GTPase Obg"/>
    <property type="match status" value="1"/>
</dbReference>
<name>A0A8T1M384_CLOSI</name>
<dbReference type="EMBL" id="NIRI02000056">
    <property type="protein sequence ID" value="KAG5443844.1"/>
    <property type="molecule type" value="Genomic_DNA"/>
</dbReference>
<dbReference type="AlphaFoldDB" id="A0A8T1M384"/>
<evidence type="ECO:0000256" key="3">
    <source>
        <dbReference type="ARBA" id="ARBA00023134"/>
    </source>
</evidence>
<evidence type="ECO:0000259" key="4">
    <source>
        <dbReference type="PROSITE" id="PS51710"/>
    </source>
</evidence>
<organism evidence="6 7">
    <name type="scientific">Clonorchis sinensis</name>
    <name type="common">Chinese liver fluke</name>
    <dbReference type="NCBI Taxonomy" id="79923"/>
    <lineage>
        <taxon>Eukaryota</taxon>
        <taxon>Metazoa</taxon>
        <taxon>Spiralia</taxon>
        <taxon>Lophotrochozoa</taxon>
        <taxon>Platyhelminthes</taxon>
        <taxon>Trematoda</taxon>
        <taxon>Digenea</taxon>
        <taxon>Opisthorchiida</taxon>
        <taxon>Opisthorchiata</taxon>
        <taxon>Opisthorchiidae</taxon>
        <taxon>Clonorchis</taxon>
    </lineage>
</organism>
<evidence type="ECO:0000256" key="1">
    <source>
        <dbReference type="ARBA" id="ARBA00007699"/>
    </source>
</evidence>
<dbReference type="InterPro" id="IPR036726">
    <property type="entry name" value="GTP1_OBG_dom_sf"/>
</dbReference>
<evidence type="ECO:0000313" key="6">
    <source>
        <dbReference type="EMBL" id="KAG5443844.1"/>
    </source>
</evidence>
<keyword evidence="7" id="KW-1185">Reference proteome</keyword>
<dbReference type="SUPFAM" id="SSF52540">
    <property type="entry name" value="P-loop containing nucleoside triphosphate hydrolases"/>
    <property type="match status" value="1"/>
</dbReference>
<dbReference type="Pfam" id="PF01926">
    <property type="entry name" value="MMR_HSR1"/>
    <property type="match status" value="1"/>
</dbReference>
<dbReference type="GO" id="GO:0003924">
    <property type="term" value="F:GTPase activity"/>
    <property type="evidence" value="ECO:0007669"/>
    <property type="project" value="InterPro"/>
</dbReference>
<dbReference type="PROSITE" id="PS51883">
    <property type="entry name" value="OBG"/>
    <property type="match status" value="1"/>
</dbReference>
<dbReference type="GO" id="GO:0005739">
    <property type="term" value="C:mitochondrion"/>
    <property type="evidence" value="ECO:0007669"/>
    <property type="project" value="TreeGrafter"/>
</dbReference>
<dbReference type="PANTHER" id="PTHR11702:SF31">
    <property type="entry name" value="MITOCHONDRIAL RIBOSOME-ASSOCIATED GTPASE 2"/>
    <property type="match status" value="1"/>
</dbReference>
<dbReference type="PANTHER" id="PTHR11702">
    <property type="entry name" value="DEVELOPMENTALLY REGULATED GTP-BINDING PROTEIN-RELATED"/>
    <property type="match status" value="1"/>
</dbReference>
<dbReference type="Pfam" id="PF01018">
    <property type="entry name" value="GTP1_OBG"/>
    <property type="match status" value="1"/>
</dbReference>
<evidence type="ECO:0000313" key="7">
    <source>
        <dbReference type="Proteomes" id="UP000286415"/>
    </source>
</evidence>